<organism evidence="2 3">
    <name type="scientific">Halarchaeum acidiphilum MH1-52-1</name>
    <dbReference type="NCBI Taxonomy" id="1261545"/>
    <lineage>
        <taxon>Archaea</taxon>
        <taxon>Methanobacteriati</taxon>
        <taxon>Methanobacteriota</taxon>
        <taxon>Stenosarchaea group</taxon>
        <taxon>Halobacteria</taxon>
        <taxon>Halobacteriales</taxon>
        <taxon>Halobacteriaceae</taxon>
    </lineage>
</organism>
<protein>
    <submittedName>
        <fullName evidence="2">Uncharacterized protein</fullName>
    </submittedName>
</protein>
<dbReference type="Proteomes" id="UP000016986">
    <property type="component" value="Unassembled WGS sequence"/>
</dbReference>
<comment type="caution">
    <text evidence="2">The sequence shown here is derived from an EMBL/GenBank/DDBJ whole genome shotgun (WGS) entry which is preliminary data.</text>
</comment>
<gene>
    <name evidence="2" type="ORF">MBEHAL_0187</name>
</gene>
<proteinExistence type="predicted"/>
<evidence type="ECO:0000313" key="3">
    <source>
        <dbReference type="Proteomes" id="UP000016986"/>
    </source>
</evidence>
<feature type="compositionally biased region" description="Polar residues" evidence="1">
    <location>
        <begin position="41"/>
        <end position="60"/>
    </location>
</feature>
<evidence type="ECO:0000256" key="1">
    <source>
        <dbReference type="SAM" id="MobiDB-lite"/>
    </source>
</evidence>
<accession>U2YRS8</accession>
<feature type="region of interest" description="Disordered" evidence="1">
    <location>
        <begin position="38"/>
        <end position="61"/>
    </location>
</feature>
<dbReference type="AlphaFoldDB" id="U2YRS8"/>
<sequence>MRTHHLKHPWLCGDSPISRPRCARLWAYSDAIGHRAMASRPATSGPVSSPPVVTTDSRSAMSLRGPLSRYVARRWDAPRRTVAATPGSRRRGGAWRTEIDRDVAAELLDRRRRGKRTVRRRLSGYSPCFDCHS</sequence>
<reference evidence="2 3" key="1">
    <citation type="submission" date="2013-09" db="EMBL/GenBank/DDBJ databases">
        <title>Whole genome sequencing of Halarchaeum acidiphilum strain MH1-52-1.</title>
        <authorList>
            <person name="Shimane Y."/>
            <person name="Minegishi H."/>
            <person name="Nishi S."/>
            <person name="Echigo A."/>
            <person name="Shuto A."/>
            <person name="Konishi M."/>
            <person name="Ito T."/>
            <person name="Ohkuma M."/>
            <person name="Ohta Y."/>
            <person name="Nagano Y."/>
            <person name="Tsubouchi T."/>
            <person name="Mori K."/>
            <person name="Usui K."/>
            <person name="Kamekura M."/>
            <person name="Usami R."/>
            <person name="Takaki Y."/>
            <person name="Hatada Y."/>
        </authorList>
    </citation>
    <scope>NUCLEOTIDE SEQUENCE [LARGE SCALE GENOMIC DNA]</scope>
    <source>
        <strain evidence="2 3">JCM 16109</strain>
    </source>
</reference>
<name>U2YRS8_9EURY</name>
<dbReference type="EMBL" id="BATA01000002">
    <property type="protein sequence ID" value="GAD51427.1"/>
    <property type="molecule type" value="Genomic_DNA"/>
</dbReference>
<evidence type="ECO:0000313" key="2">
    <source>
        <dbReference type="EMBL" id="GAD51427.1"/>
    </source>
</evidence>
<keyword evidence="3" id="KW-1185">Reference proteome</keyword>